<evidence type="ECO:0000256" key="1">
    <source>
        <dbReference type="SAM" id="Phobius"/>
    </source>
</evidence>
<name>A0A0R3S341_9BILA</name>
<keyword evidence="1" id="KW-0472">Membrane</keyword>
<proteinExistence type="predicted"/>
<accession>A0A0R3S341</accession>
<organism evidence="2 3">
    <name type="scientific">Elaeophora elaphi</name>
    <dbReference type="NCBI Taxonomy" id="1147741"/>
    <lineage>
        <taxon>Eukaryota</taxon>
        <taxon>Metazoa</taxon>
        <taxon>Ecdysozoa</taxon>
        <taxon>Nematoda</taxon>
        <taxon>Chromadorea</taxon>
        <taxon>Rhabditida</taxon>
        <taxon>Spirurina</taxon>
        <taxon>Spiruromorpha</taxon>
        <taxon>Filarioidea</taxon>
        <taxon>Onchocercidae</taxon>
        <taxon>Elaeophora</taxon>
    </lineage>
</organism>
<sequence length="112" mass="12564">YDNKCSLSERRTVQKGCGKKYEENGCRQSIFGSKWTSRCVCNQMMCNYDEALAAVGLETTSGTVANKAFPIIQIFLISLVFALIVSSYSVINIKMVCFIFSIIYASILNKNY</sequence>
<keyword evidence="1" id="KW-1133">Transmembrane helix</keyword>
<dbReference type="Proteomes" id="UP000050640">
    <property type="component" value="Unplaced"/>
</dbReference>
<dbReference type="AlphaFoldDB" id="A0A0R3S341"/>
<keyword evidence="1" id="KW-0812">Transmembrane</keyword>
<protein>
    <submittedName>
        <fullName evidence="3">Activin_recp domain-containing protein</fullName>
    </submittedName>
</protein>
<keyword evidence="2" id="KW-1185">Reference proteome</keyword>
<feature type="transmembrane region" description="Helical" evidence="1">
    <location>
        <begin position="68"/>
        <end position="85"/>
    </location>
</feature>
<dbReference type="WBParaSite" id="EEL_0000916301-mRNA-1">
    <property type="protein sequence ID" value="EEL_0000916301-mRNA-1"/>
    <property type="gene ID" value="EEL_0000916301"/>
</dbReference>
<reference evidence="3" key="1">
    <citation type="submission" date="2017-02" db="UniProtKB">
        <authorList>
            <consortium name="WormBaseParasite"/>
        </authorList>
    </citation>
    <scope>IDENTIFICATION</scope>
</reference>
<evidence type="ECO:0000313" key="3">
    <source>
        <dbReference type="WBParaSite" id="EEL_0000916301-mRNA-1"/>
    </source>
</evidence>
<evidence type="ECO:0000313" key="2">
    <source>
        <dbReference type="Proteomes" id="UP000050640"/>
    </source>
</evidence>